<dbReference type="Proteomes" id="UP000821853">
    <property type="component" value="Chromosome 8"/>
</dbReference>
<evidence type="ECO:0000313" key="2">
    <source>
        <dbReference type="EMBL" id="KAH9379741.1"/>
    </source>
</evidence>
<accession>A0A9J6GW88</accession>
<dbReference type="EMBL" id="JABSTR010000010">
    <property type="protein sequence ID" value="KAH9379741.1"/>
    <property type="molecule type" value="Genomic_DNA"/>
</dbReference>
<organism evidence="2 3">
    <name type="scientific">Haemaphysalis longicornis</name>
    <name type="common">Bush tick</name>
    <dbReference type="NCBI Taxonomy" id="44386"/>
    <lineage>
        <taxon>Eukaryota</taxon>
        <taxon>Metazoa</taxon>
        <taxon>Ecdysozoa</taxon>
        <taxon>Arthropoda</taxon>
        <taxon>Chelicerata</taxon>
        <taxon>Arachnida</taxon>
        <taxon>Acari</taxon>
        <taxon>Parasitiformes</taxon>
        <taxon>Ixodida</taxon>
        <taxon>Ixodoidea</taxon>
        <taxon>Ixodidae</taxon>
        <taxon>Haemaphysalinae</taxon>
        <taxon>Haemaphysalis</taxon>
    </lineage>
</organism>
<keyword evidence="1" id="KW-0472">Membrane</keyword>
<dbReference type="AlphaFoldDB" id="A0A9J6GW88"/>
<reference evidence="2 3" key="1">
    <citation type="journal article" date="2020" name="Cell">
        <title>Large-Scale Comparative Analyses of Tick Genomes Elucidate Their Genetic Diversity and Vector Capacities.</title>
        <authorList>
            <consortium name="Tick Genome and Microbiome Consortium (TIGMIC)"/>
            <person name="Jia N."/>
            <person name="Wang J."/>
            <person name="Shi W."/>
            <person name="Du L."/>
            <person name="Sun Y."/>
            <person name="Zhan W."/>
            <person name="Jiang J.F."/>
            <person name="Wang Q."/>
            <person name="Zhang B."/>
            <person name="Ji P."/>
            <person name="Bell-Sakyi L."/>
            <person name="Cui X.M."/>
            <person name="Yuan T.T."/>
            <person name="Jiang B.G."/>
            <person name="Yang W.F."/>
            <person name="Lam T.T."/>
            <person name="Chang Q.C."/>
            <person name="Ding S.J."/>
            <person name="Wang X.J."/>
            <person name="Zhu J.G."/>
            <person name="Ruan X.D."/>
            <person name="Zhao L."/>
            <person name="Wei J.T."/>
            <person name="Ye R.Z."/>
            <person name="Que T.C."/>
            <person name="Du C.H."/>
            <person name="Zhou Y.H."/>
            <person name="Cheng J.X."/>
            <person name="Dai P.F."/>
            <person name="Guo W.B."/>
            <person name="Han X.H."/>
            <person name="Huang E.J."/>
            <person name="Li L.F."/>
            <person name="Wei W."/>
            <person name="Gao Y.C."/>
            <person name="Liu J.Z."/>
            <person name="Shao H.Z."/>
            <person name="Wang X."/>
            <person name="Wang C.C."/>
            <person name="Yang T.C."/>
            <person name="Huo Q.B."/>
            <person name="Li W."/>
            <person name="Chen H.Y."/>
            <person name="Chen S.E."/>
            <person name="Zhou L.G."/>
            <person name="Ni X.B."/>
            <person name="Tian J.H."/>
            <person name="Sheng Y."/>
            <person name="Liu T."/>
            <person name="Pan Y.S."/>
            <person name="Xia L.Y."/>
            <person name="Li J."/>
            <person name="Zhao F."/>
            <person name="Cao W.C."/>
        </authorList>
    </citation>
    <scope>NUCLEOTIDE SEQUENCE [LARGE SCALE GENOMIC DNA]</scope>
    <source>
        <strain evidence="2">HaeL-2018</strain>
    </source>
</reference>
<evidence type="ECO:0000256" key="1">
    <source>
        <dbReference type="SAM" id="Phobius"/>
    </source>
</evidence>
<dbReference type="VEuPathDB" id="VectorBase:HLOH_048795"/>
<feature type="transmembrane region" description="Helical" evidence="1">
    <location>
        <begin position="68"/>
        <end position="90"/>
    </location>
</feature>
<protein>
    <submittedName>
        <fullName evidence="2">Uncharacterized protein</fullName>
    </submittedName>
</protein>
<evidence type="ECO:0000313" key="3">
    <source>
        <dbReference type="Proteomes" id="UP000821853"/>
    </source>
</evidence>
<comment type="caution">
    <text evidence="2">The sequence shown here is derived from an EMBL/GenBank/DDBJ whole genome shotgun (WGS) entry which is preliminary data.</text>
</comment>
<name>A0A9J6GW88_HAELO</name>
<sequence length="91" mass="10516">MEKSKNCKLFYRKKKVAQKHITSEAHWTCPYVSRPRATAFLGGTPVPTPSLQGHEKIEFIWYRNETDIVCNIFLFTIILNLILQLCSAAFI</sequence>
<keyword evidence="1" id="KW-0812">Transmembrane</keyword>
<keyword evidence="3" id="KW-1185">Reference proteome</keyword>
<keyword evidence="1" id="KW-1133">Transmembrane helix</keyword>
<proteinExistence type="predicted"/>
<gene>
    <name evidence="2" type="ORF">HPB48_022614</name>
</gene>